<dbReference type="Proteomes" id="UP001321825">
    <property type="component" value="Chromosome"/>
</dbReference>
<evidence type="ECO:0000259" key="3">
    <source>
        <dbReference type="Pfam" id="PF13193"/>
    </source>
</evidence>
<feature type="transmembrane region" description="Helical" evidence="1">
    <location>
        <begin position="186"/>
        <end position="205"/>
    </location>
</feature>
<dbReference type="InterPro" id="IPR020845">
    <property type="entry name" value="AMP-binding_CS"/>
</dbReference>
<proteinExistence type="predicted"/>
<dbReference type="RefSeq" id="WP_317704859.1">
    <property type="nucleotide sequence ID" value="NZ_AP024714.1"/>
</dbReference>
<keyword evidence="1" id="KW-0472">Membrane</keyword>
<evidence type="ECO:0000313" key="4">
    <source>
        <dbReference type="EMBL" id="BCX82458.1"/>
    </source>
</evidence>
<dbReference type="InterPro" id="IPR025110">
    <property type="entry name" value="AMP-bd_C"/>
</dbReference>
<dbReference type="PANTHER" id="PTHR43767">
    <property type="entry name" value="LONG-CHAIN-FATTY-ACID--COA LIGASE"/>
    <property type="match status" value="1"/>
</dbReference>
<keyword evidence="4" id="KW-0436">Ligase</keyword>
<name>A0AAU9BU40_9GAMM</name>
<evidence type="ECO:0000259" key="2">
    <source>
        <dbReference type="Pfam" id="PF00501"/>
    </source>
</evidence>
<evidence type="ECO:0000256" key="1">
    <source>
        <dbReference type="SAM" id="Phobius"/>
    </source>
</evidence>
<dbReference type="InterPro" id="IPR050237">
    <property type="entry name" value="ATP-dep_AMP-bd_enzyme"/>
</dbReference>
<dbReference type="Gene3D" id="3.30.300.30">
    <property type="match status" value="1"/>
</dbReference>
<accession>A0AAU9BU40</accession>
<dbReference type="Gene3D" id="3.40.50.12780">
    <property type="entry name" value="N-terminal domain of ligase-like"/>
    <property type="match status" value="1"/>
</dbReference>
<dbReference type="KEGG" id="mcau:MIT9_P2044"/>
<sequence length="475" mass="50973">MKSVEEILALAAETWPERPAILDAEGAVSYAELYRDSRRLKAALLQAGMGPGMGLGIMGRNSRHFVAAMFAGMGCGATVFPLSHQLKAAEIARILQDTGLHGILDDGHGIEPLPGGGPLPGADGRWRFSRTAVPPDRAVTPLADAAFVRYTSGTTGRSKGVVLSHRRILERVEVTRRALGLTPEDAVLWILPMAFHFLVTILVYIRSGAAIVLARDLLAHHLTEAANRHRATLLYASPMPIRMLTAAPQGAFSTLKMVISTSSAIPPAVARAFTARHGIPVVQAYGVIEAGLPLIDRLSAAADPETVGYPIAEFEAALFDDRLSPVAPGQSGRLALRGPGLFDAYLNPWQPAETVLADGWFLTGDLARLREDGRLVVCGREKDVINVAGNKVFPEEVEAILGAHPDVGLARVYGEPHPLTGEIVCAEVVARPGAVLDAEALRDFCRDRLSTYKVPQRLRQVPAIPLTPSGKVKRR</sequence>
<evidence type="ECO:0000313" key="5">
    <source>
        <dbReference type="Proteomes" id="UP001321825"/>
    </source>
</evidence>
<keyword evidence="1" id="KW-1133">Transmembrane helix</keyword>
<dbReference type="PANTHER" id="PTHR43767:SF1">
    <property type="entry name" value="NONRIBOSOMAL PEPTIDE SYNTHASE PES1 (EUROFUNG)-RELATED"/>
    <property type="match status" value="1"/>
</dbReference>
<keyword evidence="1" id="KW-0812">Transmembrane</keyword>
<dbReference type="InterPro" id="IPR042099">
    <property type="entry name" value="ANL_N_sf"/>
</dbReference>
<dbReference type="EMBL" id="AP024714">
    <property type="protein sequence ID" value="BCX82458.1"/>
    <property type="molecule type" value="Genomic_DNA"/>
</dbReference>
<dbReference type="AlphaFoldDB" id="A0AAU9BU40"/>
<dbReference type="InterPro" id="IPR045851">
    <property type="entry name" value="AMP-bd_C_sf"/>
</dbReference>
<dbReference type="GO" id="GO:0004467">
    <property type="term" value="F:long-chain fatty acid-CoA ligase activity"/>
    <property type="evidence" value="ECO:0007669"/>
    <property type="project" value="UniProtKB-EC"/>
</dbReference>
<keyword evidence="5" id="KW-1185">Reference proteome</keyword>
<dbReference type="Pfam" id="PF00501">
    <property type="entry name" value="AMP-binding"/>
    <property type="match status" value="1"/>
</dbReference>
<feature type="domain" description="AMP-binding enzyme C-terminal" evidence="3">
    <location>
        <begin position="396"/>
        <end position="471"/>
    </location>
</feature>
<dbReference type="SUPFAM" id="SSF56801">
    <property type="entry name" value="Acetyl-CoA synthetase-like"/>
    <property type="match status" value="1"/>
</dbReference>
<organism evidence="4 5">
    <name type="scientific">Methylomarinovum caldicuralii</name>
    <dbReference type="NCBI Taxonomy" id="438856"/>
    <lineage>
        <taxon>Bacteria</taxon>
        <taxon>Pseudomonadati</taxon>
        <taxon>Pseudomonadota</taxon>
        <taxon>Gammaproteobacteria</taxon>
        <taxon>Methylococcales</taxon>
        <taxon>Methylothermaceae</taxon>
        <taxon>Methylomarinovum</taxon>
    </lineage>
</organism>
<reference evidence="5" key="1">
    <citation type="journal article" date="2024" name="Int. J. Syst. Evol. Microbiol.">
        <title>Methylomarinovum tepidoasis sp. nov., a moderately thermophilic methanotroph of the family Methylothermaceae isolated from a deep-sea hydrothermal field.</title>
        <authorList>
            <person name="Hirayama H."/>
            <person name="Takaki Y."/>
            <person name="Abe M."/>
            <person name="Miyazaki M."/>
            <person name="Uematsu K."/>
            <person name="Matsui Y."/>
            <person name="Takai K."/>
        </authorList>
    </citation>
    <scope>NUCLEOTIDE SEQUENCE [LARGE SCALE GENOMIC DNA]</scope>
    <source>
        <strain evidence="5">IT-9</strain>
    </source>
</reference>
<dbReference type="InterPro" id="IPR000873">
    <property type="entry name" value="AMP-dep_synth/lig_dom"/>
</dbReference>
<dbReference type="EC" id="6.2.1.3" evidence="4"/>
<feature type="domain" description="AMP-dependent synthetase/ligase" evidence="2">
    <location>
        <begin position="11"/>
        <end position="346"/>
    </location>
</feature>
<dbReference type="Pfam" id="PF13193">
    <property type="entry name" value="AMP-binding_C"/>
    <property type="match status" value="1"/>
</dbReference>
<protein>
    <submittedName>
        <fullName evidence="4">Long-chain acyl-CoA synthetase</fullName>
        <ecNumber evidence="4">6.2.1.3</ecNumber>
    </submittedName>
</protein>
<gene>
    <name evidence="4" type="ORF">MIT9_P2044</name>
</gene>
<dbReference type="PROSITE" id="PS00455">
    <property type="entry name" value="AMP_BINDING"/>
    <property type="match status" value="1"/>
</dbReference>